<dbReference type="SUPFAM" id="SSF56645">
    <property type="entry name" value="Acyl-CoA dehydrogenase NM domain-like"/>
    <property type="match status" value="1"/>
</dbReference>
<comment type="similarity">
    <text evidence="2 5">Belongs to the acyl-CoA dehydrogenase family.</text>
</comment>
<keyword evidence="5" id="KW-0560">Oxidoreductase</keyword>
<dbReference type="InterPro" id="IPR036250">
    <property type="entry name" value="AcylCo_DH-like_C"/>
</dbReference>
<dbReference type="InterPro" id="IPR037069">
    <property type="entry name" value="AcylCoA_DH/ox_N_sf"/>
</dbReference>
<dbReference type="PANTHER" id="PTHR42803">
    <property type="entry name" value="ACYL-COA DEHYDROGENASE"/>
    <property type="match status" value="1"/>
</dbReference>
<dbReference type="EMBL" id="BAAAPZ010000012">
    <property type="protein sequence ID" value="GAA2101954.1"/>
    <property type="molecule type" value="Genomic_DNA"/>
</dbReference>
<dbReference type="PANTHER" id="PTHR42803:SF3">
    <property type="entry name" value="ACYL-COA DEHYDROGENASE-RELATED"/>
    <property type="match status" value="1"/>
</dbReference>
<dbReference type="InterPro" id="IPR009100">
    <property type="entry name" value="AcylCoA_DH/oxidase_NM_dom_sf"/>
</dbReference>
<evidence type="ECO:0000259" key="9">
    <source>
        <dbReference type="Pfam" id="PF02771"/>
    </source>
</evidence>
<evidence type="ECO:0000256" key="3">
    <source>
        <dbReference type="ARBA" id="ARBA00022630"/>
    </source>
</evidence>
<organism evidence="11 12">
    <name type="scientific">Brevibacterium salitolerans</name>
    <dbReference type="NCBI Taxonomy" id="1403566"/>
    <lineage>
        <taxon>Bacteria</taxon>
        <taxon>Bacillati</taxon>
        <taxon>Actinomycetota</taxon>
        <taxon>Actinomycetes</taxon>
        <taxon>Micrococcales</taxon>
        <taxon>Brevibacteriaceae</taxon>
        <taxon>Brevibacterium</taxon>
    </lineage>
</organism>
<comment type="cofactor">
    <cofactor evidence="1 5">
        <name>FAD</name>
        <dbReference type="ChEBI" id="CHEBI:57692"/>
    </cofactor>
</comment>
<protein>
    <submittedName>
        <fullName evidence="11">Acyl-CoA dehydrogenase</fullName>
    </submittedName>
</protein>
<evidence type="ECO:0000259" key="10">
    <source>
        <dbReference type="Pfam" id="PF12806"/>
    </source>
</evidence>
<dbReference type="InterPro" id="IPR013786">
    <property type="entry name" value="AcylCoA_DH/ox_N"/>
</dbReference>
<dbReference type="Pfam" id="PF00441">
    <property type="entry name" value="Acyl-CoA_dh_1"/>
    <property type="match status" value="1"/>
</dbReference>
<dbReference type="Pfam" id="PF12806">
    <property type="entry name" value="Acyl-CoA_dh_C"/>
    <property type="match status" value="1"/>
</dbReference>
<dbReference type="Pfam" id="PF02771">
    <property type="entry name" value="Acyl-CoA_dh_N"/>
    <property type="match status" value="1"/>
</dbReference>
<evidence type="ECO:0000259" key="7">
    <source>
        <dbReference type="Pfam" id="PF00441"/>
    </source>
</evidence>
<gene>
    <name evidence="11" type="ORF">GCM10009823_25080</name>
</gene>
<evidence type="ECO:0000256" key="4">
    <source>
        <dbReference type="ARBA" id="ARBA00022827"/>
    </source>
</evidence>
<comment type="caution">
    <text evidence="11">The sequence shown here is derived from an EMBL/GenBank/DDBJ whole genome shotgun (WGS) entry which is preliminary data.</text>
</comment>
<evidence type="ECO:0000259" key="8">
    <source>
        <dbReference type="Pfam" id="PF02770"/>
    </source>
</evidence>
<evidence type="ECO:0000256" key="2">
    <source>
        <dbReference type="ARBA" id="ARBA00009347"/>
    </source>
</evidence>
<reference evidence="12" key="1">
    <citation type="journal article" date="2019" name="Int. J. Syst. Evol. Microbiol.">
        <title>The Global Catalogue of Microorganisms (GCM) 10K type strain sequencing project: providing services to taxonomists for standard genome sequencing and annotation.</title>
        <authorList>
            <consortium name="The Broad Institute Genomics Platform"/>
            <consortium name="The Broad Institute Genome Sequencing Center for Infectious Disease"/>
            <person name="Wu L."/>
            <person name="Ma J."/>
        </authorList>
    </citation>
    <scope>NUCLEOTIDE SEQUENCE [LARGE SCALE GENOMIC DNA]</scope>
    <source>
        <strain evidence="12">JCM 15900</strain>
    </source>
</reference>
<dbReference type="InterPro" id="IPR009075">
    <property type="entry name" value="AcylCo_DH/oxidase_C"/>
</dbReference>
<dbReference type="RefSeq" id="WP_344337609.1">
    <property type="nucleotide sequence ID" value="NZ_BAAAPZ010000012.1"/>
</dbReference>
<evidence type="ECO:0000256" key="1">
    <source>
        <dbReference type="ARBA" id="ARBA00001974"/>
    </source>
</evidence>
<dbReference type="InterPro" id="IPR046373">
    <property type="entry name" value="Acyl-CoA_Oxase/DH_mid-dom_sf"/>
</dbReference>
<feature type="domain" description="Acyl-CoA dehydrogenase/oxidase N-terminal" evidence="9">
    <location>
        <begin position="41"/>
        <end position="154"/>
    </location>
</feature>
<dbReference type="Proteomes" id="UP001500984">
    <property type="component" value="Unassembled WGS sequence"/>
</dbReference>
<feature type="domain" description="Acyl-CoA dehydrogenase/oxidase C-terminal" evidence="7">
    <location>
        <begin position="291"/>
        <end position="457"/>
    </location>
</feature>
<keyword evidence="3 5" id="KW-0285">Flavoprotein</keyword>
<dbReference type="InterPro" id="IPR052166">
    <property type="entry name" value="Diverse_Acyl-CoA_DH"/>
</dbReference>
<evidence type="ECO:0000313" key="11">
    <source>
        <dbReference type="EMBL" id="GAA2101954.1"/>
    </source>
</evidence>
<dbReference type="InterPro" id="IPR025878">
    <property type="entry name" value="Acyl-CoA_dh-like_C_dom"/>
</dbReference>
<evidence type="ECO:0000313" key="12">
    <source>
        <dbReference type="Proteomes" id="UP001500984"/>
    </source>
</evidence>
<dbReference type="Pfam" id="PF02770">
    <property type="entry name" value="Acyl-CoA_dh_M"/>
    <property type="match status" value="1"/>
</dbReference>
<feature type="compositionally biased region" description="Low complexity" evidence="6">
    <location>
        <begin position="556"/>
        <end position="583"/>
    </location>
</feature>
<name>A0ABP5IPF4_9MICO</name>
<dbReference type="Gene3D" id="1.20.140.10">
    <property type="entry name" value="Butyryl-CoA Dehydrogenase, subunit A, domain 3"/>
    <property type="match status" value="1"/>
</dbReference>
<evidence type="ECO:0000256" key="6">
    <source>
        <dbReference type="SAM" id="MobiDB-lite"/>
    </source>
</evidence>
<dbReference type="InterPro" id="IPR006091">
    <property type="entry name" value="Acyl-CoA_Oxase/DH_mid-dom"/>
</dbReference>
<feature type="domain" description="Acyl-CoA oxidase/dehydrogenase middle" evidence="8">
    <location>
        <begin position="162"/>
        <end position="261"/>
    </location>
</feature>
<keyword evidence="12" id="KW-1185">Reference proteome</keyword>
<feature type="region of interest" description="Disordered" evidence="6">
    <location>
        <begin position="555"/>
        <end position="583"/>
    </location>
</feature>
<proteinExistence type="inferred from homology"/>
<feature type="domain" description="Acetyl-CoA dehydrogenase-like C-terminal" evidence="10">
    <location>
        <begin position="476"/>
        <end position="629"/>
    </location>
</feature>
<dbReference type="Gene3D" id="2.40.110.10">
    <property type="entry name" value="Butyryl-CoA Dehydrogenase, subunit A, domain 2"/>
    <property type="match status" value="1"/>
</dbReference>
<sequence length="633" mass="68406">MTESILSRRDLRFLLHDWLDVSALTERERFADHSRETFDSLLEVSEDIAREHFAPHYRKNDLNEPTFDGETVHIIPEVKAALDTFAESGLLTGAVDEEYGGIQLPHTVSRACFAWFQAANIATSSYAMLSMGNAALLLAHGTPEQIERYVVPELEGRFTGTMCLSEPEVGSSLSDVSTRAVPQDDGTYRVHGQKMWISGGEHELSENIVHLVLARAEGDAPGVKGLSLFIVPKKLVNDDGSVGQRNDVVLSGLNHKMGWRGTTNTLLNFGEGAFTPGGKSGAVGHLVGERGKGLAYMFHMMNGARIGVGSGAVALGYRGYLAALEYARDRIQGRPLEDKDPAAPPVHLVRHPDIRRMLLASKSYVEGGMALVLYAARLLDESQTAPEAADRERADLLLDVLTPLVKTWPSRWCLKANDLAIQVLGGAGYTRDHDVEQLYRDNRLNPIHEGTDGIQSLDLLGRKVRMKGGAGLRLLAETIRATTAKAEGTAWAEQAAALETALARTESVTATLWADGDPLQAQSNSWEYLEAVGHTVMAWLWLEQALAADAAEARTGDSATSGGTDAGATASGADSSAGSAASRASGADDTAFYAGKRAAARYFFSHELPRVHPQFDLLESLDRTFADLDDAVL</sequence>
<evidence type="ECO:0000256" key="5">
    <source>
        <dbReference type="RuleBase" id="RU362125"/>
    </source>
</evidence>
<dbReference type="SUPFAM" id="SSF47203">
    <property type="entry name" value="Acyl-CoA dehydrogenase C-terminal domain-like"/>
    <property type="match status" value="1"/>
</dbReference>
<accession>A0ABP5IPF4</accession>
<dbReference type="Gene3D" id="1.10.540.10">
    <property type="entry name" value="Acyl-CoA dehydrogenase/oxidase, N-terminal domain"/>
    <property type="match status" value="1"/>
</dbReference>
<keyword evidence="4 5" id="KW-0274">FAD</keyword>